<dbReference type="RefSeq" id="WP_094456709.1">
    <property type="nucleotide sequence ID" value="NZ_NOXU01000029.1"/>
</dbReference>
<proteinExistence type="inferred from homology"/>
<dbReference type="AlphaFoldDB" id="A0A255YYM9"/>
<reference evidence="3 4" key="1">
    <citation type="submission" date="2017-07" db="EMBL/GenBank/DDBJ databases">
        <title>Niveispirillum cyanobacteriorum sp. nov., isolated from cyanobacterial aggregates in a eutrophic lake.</title>
        <authorList>
            <person name="Cai H."/>
        </authorList>
    </citation>
    <scope>NUCLEOTIDE SEQUENCE [LARGE SCALE GENOMIC DNA]</scope>
    <source>
        <strain evidence="4">TH1-14</strain>
    </source>
</reference>
<dbReference type="PANTHER" id="PTHR24321:SF15">
    <property type="entry name" value="OXIDOREDUCTASE UCPA"/>
    <property type="match status" value="1"/>
</dbReference>
<dbReference type="FunFam" id="3.40.50.720:FF:000084">
    <property type="entry name" value="Short-chain dehydrogenase reductase"/>
    <property type="match status" value="1"/>
</dbReference>
<dbReference type="InterPro" id="IPR002347">
    <property type="entry name" value="SDR_fam"/>
</dbReference>
<comment type="similarity">
    <text evidence="1">Belongs to the short-chain dehydrogenases/reductases (SDR) family.</text>
</comment>
<protein>
    <submittedName>
        <fullName evidence="3">Dehydrogenase</fullName>
    </submittedName>
</protein>
<dbReference type="PRINTS" id="PR00081">
    <property type="entry name" value="GDHRDH"/>
</dbReference>
<dbReference type="EMBL" id="NOXU01000029">
    <property type="protein sequence ID" value="OYQ34302.1"/>
    <property type="molecule type" value="Genomic_DNA"/>
</dbReference>
<accession>A0A255YYM9</accession>
<dbReference type="Gene3D" id="3.40.50.720">
    <property type="entry name" value="NAD(P)-binding Rossmann-like Domain"/>
    <property type="match status" value="1"/>
</dbReference>
<sequence>MARLDGKVALVTGGTAGIGAAAVRRLSADGAKVVFTGSNAAAAEAVSQETGAHFQAHDVTDEAAWPALMQTIAERFGRLDIAFANAGIEVGDGSIETIGLAAWNRIMAVNVTGTMLTCQHAIAAMKANPGGSGGSIIINSSINGLVGLPANIAYTTSKGAVRLLAKSVAVHCARTKTNIRCNSIHPGIIDTPIIRRAVADTTDPEASLAYLGNISPLGRLGQVEEVAALVSFLASEDSSLINGAELVADGGTTAGLVGV</sequence>
<dbReference type="InterPro" id="IPR036291">
    <property type="entry name" value="NAD(P)-bd_dom_sf"/>
</dbReference>
<organism evidence="3 4">
    <name type="scientific">Niveispirillum lacus</name>
    <dbReference type="NCBI Taxonomy" id="1981099"/>
    <lineage>
        <taxon>Bacteria</taxon>
        <taxon>Pseudomonadati</taxon>
        <taxon>Pseudomonadota</taxon>
        <taxon>Alphaproteobacteria</taxon>
        <taxon>Rhodospirillales</taxon>
        <taxon>Azospirillaceae</taxon>
        <taxon>Niveispirillum</taxon>
    </lineage>
</organism>
<dbReference type="PANTHER" id="PTHR24321">
    <property type="entry name" value="DEHYDROGENASES, SHORT CHAIN"/>
    <property type="match status" value="1"/>
</dbReference>
<keyword evidence="4" id="KW-1185">Reference proteome</keyword>
<keyword evidence="2" id="KW-0560">Oxidoreductase</keyword>
<evidence type="ECO:0000256" key="2">
    <source>
        <dbReference type="ARBA" id="ARBA00023002"/>
    </source>
</evidence>
<dbReference type="SUPFAM" id="SSF51735">
    <property type="entry name" value="NAD(P)-binding Rossmann-fold domains"/>
    <property type="match status" value="1"/>
</dbReference>
<evidence type="ECO:0000313" key="4">
    <source>
        <dbReference type="Proteomes" id="UP000216998"/>
    </source>
</evidence>
<dbReference type="Pfam" id="PF13561">
    <property type="entry name" value="adh_short_C2"/>
    <property type="match status" value="1"/>
</dbReference>
<evidence type="ECO:0000313" key="3">
    <source>
        <dbReference type="EMBL" id="OYQ34302.1"/>
    </source>
</evidence>
<dbReference type="GO" id="GO:0016491">
    <property type="term" value="F:oxidoreductase activity"/>
    <property type="evidence" value="ECO:0007669"/>
    <property type="project" value="UniProtKB-KW"/>
</dbReference>
<name>A0A255YYM9_9PROT</name>
<dbReference type="InterPro" id="IPR020904">
    <property type="entry name" value="Sc_DH/Rdtase_CS"/>
</dbReference>
<evidence type="ECO:0000256" key="1">
    <source>
        <dbReference type="ARBA" id="ARBA00006484"/>
    </source>
</evidence>
<dbReference type="OrthoDB" id="9789398at2"/>
<dbReference type="PROSITE" id="PS00061">
    <property type="entry name" value="ADH_SHORT"/>
    <property type="match status" value="1"/>
</dbReference>
<comment type="caution">
    <text evidence="3">The sequence shown here is derived from an EMBL/GenBank/DDBJ whole genome shotgun (WGS) entry which is preliminary data.</text>
</comment>
<gene>
    <name evidence="3" type="ORF">CHU95_12775</name>
</gene>
<dbReference type="Proteomes" id="UP000216998">
    <property type="component" value="Unassembled WGS sequence"/>
</dbReference>